<reference evidence="2 3" key="1">
    <citation type="submission" date="2024-04" db="EMBL/GenBank/DDBJ databases">
        <title>Tritrichomonas musculus Genome.</title>
        <authorList>
            <person name="Alves-Ferreira E."/>
            <person name="Grigg M."/>
            <person name="Lorenzi H."/>
            <person name="Galac M."/>
        </authorList>
    </citation>
    <scope>NUCLEOTIDE SEQUENCE [LARGE SCALE GENOMIC DNA]</scope>
    <source>
        <strain evidence="2 3">EAF2021</strain>
    </source>
</reference>
<keyword evidence="3" id="KW-1185">Reference proteome</keyword>
<comment type="caution">
    <text evidence="2">The sequence shown here is derived from an EMBL/GenBank/DDBJ whole genome shotgun (WGS) entry which is preliminary data.</text>
</comment>
<dbReference type="InterPro" id="IPR002048">
    <property type="entry name" value="EF_hand_dom"/>
</dbReference>
<dbReference type="Pfam" id="PF00036">
    <property type="entry name" value="EF-hand_1"/>
    <property type="match status" value="1"/>
</dbReference>
<evidence type="ECO:0000259" key="1">
    <source>
        <dbReference type="PROSITE" id="PS50222"/>
    </source>
</evidence>
<proteinExistence type="predicted"/>
<protein>
    <submittedName>
        <fullName evidence="2">Centrin, EF-hand protein</fullName>
    </submittedName>
</protein>
<accession>A0ABR2INF5</accession>
<feature type="domain" description="EF-hand" evidence="1">
    <location>
        <begin position="9"/>
        <end position="44"/>
    </location>
</feature>
<dbReference type="SUPFAM" id="SSF47473">
    <property type="entry name" value="EF-hand"/>
    <property type="match status" value="1"/>
</dbReference>
<gene>
    <name evidence="2" type="ORF">M9Y10_010737</name>
</gene>
<name>A0ABR2INF5_9EUKA</name>
<dbReference type="PROSITE" id="PS50222">
    <property type="entry name" value="EF_HAND_2"/>
    <property type="match status" value="1"/>
</dbReference>
<dbReference type="Gene3D" id="1.10.238.10">
    <property type="entry name" value="EF-hand"/>
    <property type="match status" value="1"/>
</dbReference>
<sequence>MTVELGEIFTDDELHQMIIEADCDYDGEINEREFIHVMKKSGLYEAINSI</sequence>
<organism evidence="2 3">
    <name type="scientific">Tritrichomonas musculus</name>
    <dbReference type="NCBI Taxonomy" id="1915356"/>
    <lineage>
        <taxon>Eukaryota</taxon>
        <taxon>Metamonada</taxon>
        <taxon>Parabasalia</taxon>
        <taxon>Tritrichomonadida</taxon>
        <taxon>Tritrichomonadidae</taxon>
        <taxon>Tritrichomonas</taxon>
    </lineage>
</organism>
<evidence type="ECO:0000313" key="2">
    <source>
        <dbReference type="EMBL" id="KAK8865201.1"/>
    </source>
</evidence>
<dbReference type="SMART" id="SM00054">
    <property type="entry name" value="EFh"/>
    <property type="match status" value="1"/>
</dbReference>
<evidence type="ECO:0000313" key="3">
    <source>
        <dbReference type="Proteomes" id="UP001470230"/>
    </source>
</evidence>
<dbReference type="EMBL" id="JAPFFF010000016">
    <property type="protein sequence ID" value="KAK8865201.1"/>
    <property type="molecule type" value="Genomic_DNA"/>
</dbReference>
<dbReference type="InterPro" id="IPR011992">
    <property type="entry name" value="EF-hand-dom_pair"/>
</dbReference>
<dbReference type="Proteomes" id="UP001470230">
    <property type="component" value="Unassembled WGS sequence"/>
</dbReference>